<feature type="transmembrane region" description="Helical" evidence="6">
    <location>
        <begin position="7"/>
        <end position="26"/>
    </location>
</feature>
<keyword evidence="5 6" id="KW-0472">Membrane</keyword>
<dbReference type="EMBL" id="FZPH01000006">
    <property type="protein sequence ID" value="SNT43752.1"/>
    <property type="molecule type" value="Genomic_DNA"/>
</dbReference>
<dbReference type="AlphaFoldDB" id="A0A239MNR8"/>
<sequence>MNVVRHRLFWPVAMLVALLLSNLFFTPDFFSIEVRDGHLFGSLIDILRQGAPLMLVALGMTLVIATSGIDLSVGAVVAISGAMACQQIAGLDDQGAVGGVLVAVALALALSAGLGAWNGFLVSVVGIQPIIATLILMVAGRGVAQVITDGQIVNVNSPPYKTIAAGFLFGIPVPVIIAAGVVALVAVVIRRSAFGMLLESVGGNAGASRLAGIRSRRLIIIAYVVCAVCAGVAGLMVSSTVSSADGNNNGLLIELDAILAVVIGGTSLLGGRFSIAGTVIGALLIKTLDTTVYTIGIPPEVALLFKAVVVVILCLVQSPAFRAKFARRQPAEVTA</sequence>
<dbReference type="CDD" id="cd06579">
    <property type="entry name" value="TM_PBP1_transp_AraH_like"/>
    <property type="match status" value="1"/>
</dbReference>
<evidence type="ECO:0000313" key="7">
    <source>
        <dbReference type="EMBL" id="SNT43752.1"/>
    </source>
</evidence>
<dbReference type="PANTHER" id="PTHR32196:SF19">
    <property type="entry name" value="GALACTOFURANOSE TRANSPORTER PERMEASE PROTEIN YTFT"/>
    <property type="match status" value="1"/>
</dbReference>
<evidence type="ECO:0000256" key="4">
    <source>
        <dbReference type="ARBA" id="ARBA00022989"/>
    </source>
</evidence>
<feature type="transmembrane region" description="Helical" evidence="6">
    <location>
        <begin position="71"/>
        <end position="89"/>
    </location>
</feature>
<dbReference type="OrthoDB" id="9808136at2"/>
<feature type="transmembrane region" description="Helical" evidence="6">
    <location>
        <begin position="301"/>
        <end position="321"/>
    </location>
</feature>
<dbReference type="GO" id="GO:0022857">
    <property type="term" value="F:transmembrane transporter activity"/>
    <property type="evidence" value="ECO:0007669"/>
    <property type="project" value="InterPro"/>
</dbReference>
<keyword evidence="7" id="KW-0813">Transport</keyword>
<dbReference type="RefSeq" id="WP_089249651.1">
    <property type="nucleotide sequence ID" value="NZ_FZPH01000006.1"/>
</dbReference>
<dbReference type="Pfam" id="PF02653">
    <property type="entry name" value="BPD_transp_2"/>
    <property type="match status" value="1"/>
</dbReference>
<protein>
    <submittedName>
        <fullName evidence="7">Simple sugar transport system permease protein</fullName>
    </submittedName>
</protein>
<evidence type="ECO:0000256" key="6">
    <source>
        <dbReference type="SAM" id="Phobius"/>
    </source>
</evidence>
<feature type="transmembrane region" description="Helical" evidence="6">
    <location>
        <begin position="121"/>
        <end position="143"/>
    </location>
</feature>
<keyword evidence="7" id="KW-0762">Sugar transport</keyword>
<feature type="transmembrane region" description="Helical" evidence="6">
    <location>
        <begin position="95"/>
        <end position="114"/>
    </location>
</feature>
<feature type="transmembrane region" description="Helical" evidence="6">
    <location>
        <begin position="163"/>
        <end position="189"/>
    </location>
</feature>
<feature type="transmembrane region" description="Helical" evidence="6">
    <location>
        <begin position="250"/>
        <end position="269"/>
    </location>
</feature>
<keyword evidence="2" id="KW-1003">Cell membrane</keyword>
<evidence type="ECO:0000256" key="1">
    <source>
        <dbReference type="ARBA" id="ARBA00004651"/>
    </source>
</evidence>
<dbReference type="InterPro" id="IPR001851">
    <property type="entry name" value="ABC_transp_permease"/>
</dbReference>
<evidence type="ECO:0000313" key="8">
    <source>
        <dbReference type="Proteomes" id="UP000198362"/>
    </source>
</evidence>
<reference evidence="7 8" key="1">
    <citation type="submission" date="2017-06" db="EMBL/GenBank/DDBJ databases">
        <authorList>
            <person name="Kim H.J."/>
            <person name="Triplett B.A."/>
        </authorList>
    </citation>
    <scope>NUCLEOTIDE SEQUENCE [LARGE SCALE GENOMIC DNA]</scope>
    <source>
        <strain evidence="7 8">CGMCC 4.5593</strain>
    </source>
</reference>
<gene>
    <name evidence="7" type="ORF">SAMN05421812_10632</name>
</gene>
<evidence type="ECO:0000256" key="2">
    <source>
        <dbReference type="ARBA" id="ARBA00022475"/>
    </source>
</evidence>
<organism evidence="7 8">
    <name type="scientific">Asanoa hainanensis</name>
    <dbReference type="NCBI Taxonomy" id="560556"/>
    <lineage>
        <taxon>Bacteria</taxon>
        <taxon>Bacillati</taxon>
        <taxon>Actinomycetota</taxon>
        <taxon>Actinomycetes</taxon>
        <taxon>Micromonosporales</taxon>
        <taxon>Micromonosporaceae</taxon>
        <taxon>Asanoa</taxon>
    </lineage>
</organism>
<keyword evidence="3 6" id="KW-0812">Transmembrane</keyword>
<name>A0A239MNR8_9ACTN</name>
<dbReference type="Proteomes" id="UP000198362">
    <property type="component" value="Unassembled WGS sequence"/>
</dbReference>
<feature type="transmembrane region" description="Helical" evidence="6">
    <location>
        <begin position="218"/>
        <end position="238"/>
    </location>
</feature>
<dbReference type="PANTHER" id="PTHR32196">
    <property type="entry name" value="ABC TRANSPORTER PERMEASE PROTEIN YPHD-RELATED-RELATED"/>
    <property type="match status" value="1"/>
</dbReference>
<keyword evidence="8" id="KW-1185">Reference proteome</keyword>
<accession>A0A239MNR8</accession>
<evidence type="ECO:0000256" key="3">
    <source>
        <dbReference type="ARBA" id="ARBA00022692"/>
    </source>
</evidence>
<keyword evidence="4 6" id="KW-1133">Transmembrane helix</keyword>
<evidence type="ECO:0000256" key="5">
    <source>
        <dbReference type="ARBA" id="ARBA00023136"/>
    </source>
</evidence>
<dbReference type="GO" id="GO:0005886">
    <property type="term" value="C:plasma membrane"/>
    <property type="evidence" value="ECO:0007669"/>
    <property type="project" value="UniProtKB-SubCell"/>
</dbReference>
<proteinExistence type="predicted"/>
<comment type="subcellular location">
    <subcellularLocation>
        <location evidence="1">Cell membrane</location>
        <topology evidence="1">Multi-pass membrane protein</topology>
    </subcellularLocation>
</comment>